<dbReference type="PANTHER" id="PTHR11261:SF3">
    <property type="entry name" value="RETINOL-BINDING PROTEIN 3"/>
    <property type="match status" value="1"/>
</dbReference>
<evidence type="ECO:0000313" key="2">
    <source>
        <dbReference type="EMBL" id="SBT52411.1"/>
    </source>
</evidence>
<dbReference type="PATRIC" id="fig|261654.4.peg.5695"/>
<dbReference type="PANTHER" id="PTHR11261">
    <property type="entry name" value="INTERPHOTORECEPTOR RETINOID-BINDING PROTEIN"/>
    <property type="match status" value="1"/>
</dbReference>
<dbReference type="Gene3D" id="3.90.226.10">
    <property type="entry name" value="2-enoyl-CoA Hydratase, Chain A, domain 1"/>
    <property type="match status" value="1"/>
</dbReference>
<dbReference type="GO" id="GO:0006508">
    <property type="term" value="P:proteolysis"/>
    <property type="evidence" value="ECO:0007669"/>
    <property type="project" value="InterPro"/>
</dbReference>
<evidence type="ECO:0000313" key="3">
    <source>
        <dbReference type="Proteomes" id="UP000199385"/>
    </source>
</evidence>
<dbReference type="Pfam" id="PF11918">
    <property type="entry name" value="Peptidase_S41_N"/>
    <property type="match status" value="1"/>
</dbReference>
<dbReference type="Proteomes" id="UP000199385">
    <property type="component" value="Chromosome I"/>
</dbReference>
<keyword evidence="3" id="KW-1185">Reference proteome</keyword>
<dbReference type="EMBL" id="LT594323">
    <property type="protein sequence ID" value="SBT52411.1"/>
    <property type="molecule type" value="Genomic_DNA"/>
</dbReference>
<gene>
    <name evidence="2" type="ORF">GA0070611_5622</name>
</gene>
<name>A0A1A9A8I1_9ACTN</name>
<sequence length="317" mass="33825">MQTDETTAIVERCAKLVTEHYVLADVAERIAAHLGDRLRAGRYADAADPAALGALVTEDLQAVNHDLHLRLKHHPTALPERDEDPDEDAWAGLTARHMGGVARVERLPGNVGLLDLRPFLAPPQLGGAAVTAALGLLAGTDALLLDLRGNQGGSPDTVALICGWFFAEPVHLHTMYNRAGLGRQYWSAAHLPVPRYAPDKPVHVLTGPQTFSGGEELAYDLQQFGRATVVGERTRGGAHPRVGFRAHPHLELTVPVARPVHAATGTNWEGCGVTPDVECPADGATDLAYRRSLESLLAADPQRPTADEARAALADLG</sequence>
<reference evidence="3" key="1">
    <citation type="submission" date="2016-06" db="EMBL/GenBank/DDBJ databases">
        <authorList>
            <person name="Varghese N."/>
            <person name="Submissions Spin"/>
        </authorList>
    </citation>
    <scope>NUCLEOTIDE SEQUENCE [LARGE SCALE GENOMIC DNA]</scope>
    <source>
        <strain evidence="3">DSM 44815</strain>
    </source>
</reference>
<dbReference type="SMART" id="SM00245">
    <property type="entry name" value="TSPc"/>
    <property type="match status" value="1"/>
</dbReference>
<organism evidence="2 3">
    <name type="scientific">Micromonospora auratinigra</name>
    <dbReference type="NCBI Taxonomy" id="261654"/>
    <lineage>
        <taxon>Bacteria</taxon>
        <taxon>Bacillati</taxon>
        <taxon>Actinomycetota</taxon>
        <taxon>Actinomycetes</taxon>
        <taxon>Micromonosporales</taxon>
        <taxon>Micromonosporaceae</taxon>
        <taxon>Micromonospora</taxon>
    </lineage>
</organism>
<feature type="domain" description="Tail specific protease" evidence="1">
    <location>
        <begin position="86"/>
        <end position="280"/>
    </location>
</feature>
<dbReference type="Pfam" id="PF03572">
    <property type="entry name" value="Peptidase_S41"/>
    <property type="match status" value="1"/>
</dbReference>
<dbReference type="InterPro" id="IPR029045">
    <property type="entry name" value="ClpP/crotonase-like_dom_sf"/>
</dbReference>
<dbReference type="AlphaFoldDB" id="A0A1A9A8I1"/>
<evidence type="ECO:0000259" key="1">
    <source>
        <dbReference type="SMART" id="SM00245"/>
    </source>
</evidence>
<dbReference type="RefSeq" id="WP_091670915.1">
    <property type="nucleotide sequence ID" value="NZ_LT594323.1"/>
</dbReference>
<dbReference type="STRING" id="261654.GA0070611_5622"/>
<dbReference type="Gene3D" id="3.30.750.44">
    <property type="match status" value="1"/>
</dbReference>
<dbReference type="OrthoDB" id="6397760at2"/>
<accession>A0A1A9A8I1</accession>
<proteinExistence type="predicted"/>
<protein>
    <submittedName>
        <fullName evidence="2">N-terminal domain of Peptidase_S41</fullName>
    </submittedName>
</protein>
<dbReference type="GO" id="GO:0008236">
    <property type="term" value="F:serine-type peptidase activity"/>
    <property type="evidence" value="ECO:0007669"/>
    <property type="project" value="InterPro"/>
</dbReference>
<dbReference type="CDD" id="cd07563">
    <property type="entry name" value="Peptidase_S41_IRBP"/>
    <property type="match status" value="1"/>
</dbReference>
<dbReference type="InterPro" id="IPR005151">
    <property type="entry name" value="Tail-specific_protease"/>
</dbReference>
<dbReference type="SUPFAM" id="SSF52096">
    <property type="entry name" value="ClpP/crotonase"/>
    <property type="match status" value="1"/>
</dbReference>